<evidence type="ECO:0000313" key="4">
    <source>
        <dbReference type="Proteomes" id="UP000275078"/>
    </source>
</evidence>
<dbReference type="OrthoDB" id="3937590at2759"/>
<dbReference type="InterPro" id="IPR054256">
    <property type="entry name" value="DUF6987"/>
</dbReference>
<dbReference type="PANTHER" id="PTHR39461:SF1">
    <property type="entry name" value="LEA DOMAIN PROTEIN (AFU_ORTHOLOGUE AFUA_8G04920)"/>
    <property type="match status" value="1"/>
</dbReference>
<evidence type="ECO:0000313" key="3">
    <source>
        <dbReference type="EMBL" id="RPA74275.1"/>
    </source>
</evidence>
<feature type="compositionally biased region" description="Basic and acidic residues" evidence="1">
    <location>
        <begin position="11"/>
        <end position="49"/>
    </location>
</feature>
<protein>
    <recommendedName>
        <fullName evidence="2">DUF6987 domain-containing protein</fullName>
    </recommendedName>
</protein>
<evidence type="ECO:0000256" key="1">
    <source>
        <dbReference type="SAM" id="MobiDB-lite"/>
    </source>
</evidence>
<proteinExistence type="predicted"/>
<dbReference type="STRING" id="1160509.A0A3N4HK83"/>
<organism evidence="3 4">
    <name type="scientific">Ascobolus immersus RN42</name>
    <dbReference type="NCBI Taxonomy" id="1160509"/>
    <lineage>
        <taxon>Eukaryota</taxon>
        <taxon>Fungi</taxon>
        <taxon>Dikarya</taxon>
        <taxon>Ascomycota</taxon>
        <taxon>Pezizomycotina</taxon>
        <taxon>Pezizomycetes</taxon>
        <taxon>Pezizales</taxon>
        <taxon>Ascobolaceae</taxon>
        <taxon>Ascobolus</taxon>
    </lineage>
</organism>
<feature type="compositionally biased region" description="Polar residues" evidence="1">
    <location>
        <begin position="122"/>
        <end position="137"/>
    </location>
</feature>
<evidence type="ECO:0000259" key="2">
    <source>
        <dbReference type="Pfam" id="PF22485"/>
    </source>
</evidence>
<dbReference type="Pfam" id="PF22485">
    <property type="entry name" value="DUF6987"/>
    <property type="match status" value="1"/>
</dbReference>
<feature type="domain" description="DUF6987" evidence="2">
    <location>
        <begin position="39"/>
        <end position="237"/>
    </location>
</feature>
<keyword evidence="4" id="KW-1185">Reference proteome</keyword>
<dbReference type="AlphaFoldDB" id="A0A3N4HK83"/>
<accession>A0A3N4HK83</accession>
<dbReference type="PANTHER" id="PTHR39461">
    <property type="entry name" value="LEA DOMAIN PROTEIN (AFU_ORTHOLOGUE AFUA_8G04920)"/>
    <property type="match status" value="1"/>
</dbReference>
<dbReference type="Proteomes" id="UP000275078">
    <property type="component" value="Unassembled WGS sequence"/>
</dbReference>
<gene>
    <name evidence="3" type="ORF">BJ508DRAFT_39357</name>
</gene>
<feature type="region of interest" description="Disordered" evidence="1">
    <location>
        <begin position="1"/>
        <end position="50"/>
    </location>
</feature>
<sequence length="248" mass="26418">MSTPAEQNPKPVEETPADKPVDTPEKTEEEKKKEEEEKTKEEEEKEAARVAKQCADIIERSLQQIQPILEVMTEHLNKAASKPKDEVDEEKLVETVQPLIEQATGILKDTHGQIKGADPSGKVQSRAKQNSAEGRNSTPDEQRLADGLAKLTGDVTKAIENAKEKLKGMPHAKNKLGPLLAMLQDPLFQILSAVGLLLNGVLTLVGNILNGLGLGGIVGGLLKGLQLDKLLGGLGLGGLGKALGGGKK</sequence>
<reference evidence="3 4" key="1">
    <citation type="journal article" date="2018" name="Nat. Ecol. Evol.">
        <title>Pezizomycetes genomes reveal the molecular basis of ectomycorrhizal truffle lifestyle.</title>
        <authorList>
            <person name="Murat C."/>
            <person name="Payen T."/>
            <person name="Noel B."/>
            <person name="Kuo A."/>
            <person name="Morin E."/>
            <person name="Chen J."/>
            <person name="Kohler A."/>
            <person name="Krizsan K."/>
            <person name="Balestrini R."/>
            <person name="Da Silva C."/>
            <person name="Montanini B."/>
            <person name="Hainaut M."/>
            <person name="Levati E."/>
            <person name="Barry K.W."/>
            <person name="Belfiori B."/>
            <person name="Cichocki N."/>
            <person name="Clum A."/>
            <person name="Dockter R.B."/>
            <person name="Fauchery L."/>
            <person name="Guy J."/>
            <person name="Iotti M."/>
            <person name="Le Tacon F."/>
            <person name="Lindquist E.A."/>
            <person name="Lipzen A."/>
            <person name="Malagnac F."/>
            <person name="Mello A."/>
            <person name="Molinier V."/>
            <person name="Miyauchi S."/>
            <person name="Poulain J."/>
            <person name="Riccioni C."/>
            <person name="Rubini A."/>
            <person name="Sitrit Y."/>
            <person name="Splivallo R."/>
            <person name="Traeger S."/>
            <person name="Wang M."/>
            <person name="Zifcakova L."/>
            <person name="Wipf D."/>
            <person name="Zambonelli A."/>
            <person name="Paolocci F."/>
            <person name="Nowrousian M."/>
            <person name="Ottonello S."/>
            <person name="Baldrian P."/>
            <person name="Spatafora J.W."/>
            <person name="Henrissat B."/>
            <person name="Nagy L.G."/>
            <person name="Aury J.M."/>
            <person name="Wincker P."/>
            <person name="Grigoriev I.V."/>
            <person name="Bonfante P."/>
            <person name="Martin F.M."/>
        </authorList>
    </citation>
    <scope>NUCLEOTIDE SEQUENCE [LARGE SCALE GENOMIC DNA]</scope>
    <source>
        <strain evidence="3 4">RN42</strain>
    </source>
</reference>
<name>A0A3N4HK83_ASCIM</name>
<feature type="region of interest" description="Disordered" evidence="1">
    <location>
        <begin position="107"/>
        <end position="141"/>
    </location>
</feature>
<dbReference type="EMBL" id="ML119795">
    <property type="protein sequence ID" value="RPA74275.1"/>
    <property type="molecule type" value="Genomic_DNA"/>
</dbReference>